<evidence type="ECO:0000313" key="3">
    <source>
        <dbReference type="Proteomes" id="UP001597302"/>
    </source>
</evidence>
<dbReference type="InterPro" id="IPR021791">
    <property type="entry name" value="Phage_TAC_11"/>
</dbReference>
<keyword evidence="3" id="KW-1185">Reference proteome</keyword>
<feature type="region of interest" description="Disordered" evidence="1">
    <location>
        <begin position="98"/>
        <end position="120"/>
    </location>
</feature>
<proteinExistence type="predicted"/>
<accession>A0ABW4DZP8</accession>
<dbReference type="EMBL" id="JBHTOQ010000022">
    <property type="protein sequence ID" value="MFD1481600.1"/>
    <property type="molecule type" value="Genomic_DNA"/>
</dbReference>
<comment type="caution">
    <text evidence="2">The sequence shown here is derived from an EMBL/GenBank/DDBJ whole genome shotgun (WGS) entry which is preliminary data.</text>
</comment>
<name>A0ABW4DZP8_9RHOB</name>
<gene>
    <name evidence="2" type="ORF">ACFQ5P_09860</name>
</gene>
<dbReference type="Pfam" id="PF11836">
    <property type="entry name" value="Phage_TAC_11"/>
    <property type="match status" value="1"/>
</dbReference>
<organism evidence="2 3">
    <name type="scientific">Paracoccus nototheniae</name>
    <dbReference type="NCBI Taxonomy" id="2489002"/>
    <lineage>
        <taxon>Bacteria</taxon>
        <taxon>Pseudomonadati</taxon>
        <taxon>Pseudomonadota</taxon>
        <taxon>Alphaproteobacteria</taxon>
        <taxon>Rhodobacterales</taxon>
        <taxon>Paracoccaceae</taxon>
        <taxon>Paracoccus</taxon>
    </lineage>
</organism>
<protein>
    <submittedName>
        <fullName evidence="2">GTA-gp10 family protein</fullName>
    </submittedName>
</protein>
<evidence type="ECO:0000313" key="2">
    <source>
        <dbReference type="EMBL" id="MFD1481600.1"/>
    </source>
</evidence>
<dbReference type="Proteomes" id="UP001597302">
    <property type="component" value="Unassembled WGS sequence"/>
</dbReference>
<dbReference type="RefSeq" id="WP_131572906.1">
    <property type="nucleotide sequence ID" value="NZ_CBCSAJ010000004.1"/>
</dbReference>
<sequence length="120" mass="12797">MANGFKGQVSVEYEGSKYLLTLDFNALADFEGETGEDPLAVLGQYEKSGQITMVNLRALFWACLNQEHPTLTVKDAGRIMSANPEALMKALAAIQPEADPEAARGAAEGKPKARGKARAG</sequence>
<reference evidence="3" key="1">
    <citation type="journal article" date="2019" name="Int. J. Syst. Evol. Microbiol.">
        <title>The Global Catalogue of Microorganisms (GCM) 10K type strain sequencing project: providing services to taxonomists for standard genome sequencing and annotation.</title>
        <authorList>
            <consortium name="The Broad Institute Genomics Platform"/>
            <consortium name="The Broad Institute Genome Sequencing Center for Infectious Disease"/>
            <person name="Wu L."/>
            <person name="Ma J."/>
        </authorList>
    </citation>
    <scope>NUCLEOTIDE SEQUENCE [LARGE SCALE GENOMIC DNA]</scope>
    <source>
        <strain evidence="3">CCM 8875</strain>
    </source>
</reference>
<evidence type="ECO:0000256" key="1">
    <source>
        <dbReference type="SAM" id="MobiDB-lite"/>
    </source>
</evidence>